<evidence type="ECO:0000313" key="3">
    <source>
        <dbReference type="EMBL" id="WUR02316.1"/>
    </source>
</evidence>
<organism evidence="3 4">
    <name type="scientific">Vairimorpha necatrix</name>
    <dbReference type="NCBI Taxonomy" id="6039"/>
    <lineage>
        <taxon>Eukaryota</taxon>
        <taxon>Fungi</taxon>
        <taxon>Fungi incertae sedis</taxon>
        <taxon>Microsporidia</taxon>
        <taxon>Nosematidae</taxon>
        <taxon>Vairimorpha</taxon>
    </lineage>
</organism>
<feature type="signal peptide" evidence="2">
    <location>
        <begin position="1"/>
        <end position="19"/>
    </location>
</feature>
<evidence type="ECO:0000256" key="2">
    <source>
        <dbReference type="SAM" id="SignalP"/>
    </source>
</evidence>
<keyword evidence="4" id="KW-1185">Reference proteome</keyword>
<gene>
    <name evidence="3" type="ORF">VNE69_01254</name>
</gene>
<evidence type="ECO:0000256" key="1">
    <source>
        <dbReference type="SAM" id="Phobius"/>
    </source>
</evidence>
<protein>
    <submittedName>
        <fullName evidence="3">SP-containing membrane protein</fullName>
    </submittedName>
</protein>
<keyword evidence="1" id="KW-0472">Membrane</keyword>
<feature type="chain" id="PRO_5043960184" evidence="2">
    <location>
        <begin position="20"/>
        <end position="337"/>
    </location>
</feature>
<dbReference type="Proteomes" id="UP001334084">
    <property type="component" value="Chromosome 1"/>
</dbReference>
<name>A0AAX4J8Q3_9MICR</name>
<keyword evidence="1" id="KW-1133">Transmembrane helix</keyword>
<keyword evidence="2" id="KW-0732">Signal</keyword>
<dbReference type="AlphaFoldDB" id="A0AAX4J8Q3"/>
<feature type="transmembrane region" description="Helical" evidence="1">
    <location>
        <begin position="293"/>
        <end position="312"/>
    </location>
</feature>
<keyword evidence="1" id="KW-0812">Transmembrane</keyword>
<dbReference type="KEGG" id="vnx:VNE69_01254"/>
<dbReference type="EMBL" id="CP142726">
    <property type="protein sequence ID" value="WUR02316.1"/>
    <property type="molecule type" value="Genomic_DNA"/>
</dbReference>
<evidence type="ECO:0000313" key="4">
    <source>
        <dbReference type="Proteomes" id="UP001334084"/>
    </source>
</evidence>
<proteinExistence type="predicted"/>
<reference evidence="3" key="1">
    <citation type="journal article" date="2024" name="BMC Genomics">
        <title>Functional annotation of a divergent genome using sequence and structure-based similarity.</title>
        <authorList>
            <person name="Svedberg D."/>
            <person name="Winiger R.R."/>
            <person name="Berg A."/>
            <person name="Sharma H."/>
            <person name="Tellgren-Roth C."/>
            <person name="Debrunner-Vossbrinck B.A."/>
            <person name="Vossbrinck C.R."/>
            <person name="Barandun J."/>
        </authorList>
    </citation>
    <scope>NUCLEOTIDE SEQUENCE</scope>
    <source>
        <strain evidence="3">Illinois isolate</strain>
    </source>
</reference>
<sequence length="337" mass="39593">MRLILYFLYLFSALATVNQTNNNMTDSLKNIFKSNDSEQHCNVLRNFARRTLFPLDSILKLAELIWDVVINHPIFKRIIQKDNLTTIFETKADILKYDYVNTFSGHFYQNYFWNSESLTDQEVRFIDKIAWETRSILRSLRFCNGDEIFNSESTNSTIQRIVNENICYKSNGIDKFPYIFYKRCKHLYSHFERCLLTKNNKVDFLGDIKRNQVGVMSSECSGDQYDFKKINMSVHHDHYSLLNMSNTKISYDFTNTTDNSIENGTNIYSYVAKRTVLRSIGESLSSSTNTSPFIVIDMFLFLVVIFLVYIIYKKYYKKKINLLRNSTNVPSTNEESV</sequence>
<dbReference type="GeneID" id="90540118"/>
<accession>A0AAX4J8Q3</accession>
<dbReference type="RefSeq" id="XP_065328461.1">
    <property type="nucleotide sequence ID" value="XM_065472389.1"/>
</dbReference>